<accession>A0A1E3Q4M8</accession>
<dbReference type="SMART" id="SM00591">
    <property type="entry name" value="RWD"/>
    <property type="match status" value="1"/>
</dbReference>
<dbReference type="InterPro" id="IPR020568">
    <property type="entry name" value="Ribosomal_Su5_D2-typ_SF"/>
</dbReference>
<keyword evidence="5" id="KW-0810">Translation regulation</keyword>
<gene>
    <name evidence="8" type="ORF">LIPSTDRAFT_95693</name>
</gene>
<dbReference type="InterPro" id="IPR001498">
    <property type="entry name" value="Impact_N"/>
</dbReference>
<dbReference type="OrthoDB" id="69641at2759"/>
<evidence type="ECO:0000256" key="6">
    <source>
        <dbReference type="ARBA" id="ARBA00023016"/>
    </source>
</evidence>
<evidence type="ECO:0000256" key="5">
    <source>
        <dbReference type="ARBA" id="ARBA00022845"/>
    </source>
</evidence>
<dbReference type="PANTHER" id="PTHR16301">
    <property type="entry name" value="IMPACT-RELATED"/>
    <property type="match status" value="1"/>
</dbReference>
<dbReference type="Pfam" id="PF01205">
    <property type="entry name" value="Impact_N"/>
    <property type="match status" value="1"/>
</dbReference>
<proteinExistence type="inferred from homology"/>
<dbReference type="Gene3D" id="3.30.230.30">
    <property type="entry name" value="Impact, N-terminal domain"/>
    <property type="match status" value="1"/>
</dbReference>
<dbReference type="GO" id="GO:0006446">
    <property type="term" value="P:regulation of translational initiation"/>
    <property type="evidence" value="ECO:0007669"/>
    <property type="project" value="TreeGrafter"/>
</dbReference>
<organism evidence="8 9">
    <name type="scientific">Lipomyces starkeyi NRRL Y-11557</name>
    <dbReference type="NCBI Taxonomy" id="675824"/>
    <lineage>
        <taxon>Eukaryota</taxon>
        <taxon>Fungi</taxon>
        <taxon>Dikarya</taxon>
        <taxon>Ascomycota</taxon>
        <taxon>Saccharomycotina</taxon>
        <taxon>Lipomycetes</taxon>
        <taxon>Lipomycetales</taxon>
        <taxon>Lipomycetaceae</taxon>
        <taxon>Lipomyces</taxon>
    </lineage>
</organism>
<protein>
    <recommendedName>
        <fullName evidence="7">RWD domain-containing protein</fullName>
    </recommendedName>
</protein>
<keyword evidence="6" id="KW-0346">Stress response</keyword>
<comment type="subcellular location">
    <subcellularLocation>
        <location evidence="1">Cytoplasm</location>
    </subcellularLocation>
</comment>
<keyword evidence="3" id="KW-0963">Cytoplasm</keyword>
<keyword evidence="4" id="KW-0678">Repressor</keyword>
<evidence type="ECO:0000256" key="3">
    <source>
        <dbReference type="ARBA" id="ARBA00022490"/>
    </source>
</evidence>
<dbReference type="Proteomes" id="UP000094385">
    <property type="component" value="Unassembled WGS sequence"/>
</dbReference>
<dbReference type="InterPro" id="IPR006575">
    <property type="entry name" value="RWD_dom"/>
</dbReference>
<dbReference type="CDD" id="cd23822">
    <property type="entry name" value="RWD_ScYIH1-like"/>
    <property type="match status" value="1"/>
</dbReference>
<dbReference type="SUPFAM" id="SSF54495">
    <property type="entry name" value="UBC-like"/>
    <property type="match status" value="1"/>
</dbReference>
<feature type="domain" description="RWD" evidence="7">
    <location>
        <begin position="7"/>
        <end position="107"/>
    </location>
</feature>
<dbReference type="AlphaFoldDB" id="A0A1E3Q4M8"/>
<evidence type="ECO:0000256" key="2">
    <source>
        <dbReference type="ARBA" id="ARBA00007665"/>
    </source>
</evidence>
<dbReference type="InterPro" id="IPR023582">
    <property type="entry name" value="Impact"/>
</dbReference>
<evidence type="ECO:0000313" key="8">
    <source>
        <dbReference type="EMBL" id="ODQ72560.1"/>
    </source>
</evidence>
<name>A0A1E3Q4M8_LIPST</name>
<dbReference type="Pfam" id="PF05773">
    <property type="entry name" value="RWD"/>
    <property type="match status" value="1"/>
</dbReference>
<dbReference type="InterPro" id="IPR016135">
    <property type="entry name" value="UBQ-conjugating_enzyme/RWD"/>
</dbReference>
<comment type="similarity">
    <text evidence="2">Belongs to the IMPACT family.</text>
</comment>
<evidence type="ECO:0000313" key="9">
    <source>
        <dbReference type="Proteomes" id="UP000094385"/>
    </source>
</evidence>
<keyword evidence="9" id="KW-1185">Reference proteome</keyword>
<dbReference type="SUPFAM" id="SSF54211">
    <property type="entry name" value="Ribosomal protein S5 domain 2-like"/>
    <property type="match status" value="1"/>
</dbReference>
<sequence>MSESLREEVFSINAIYSEECMVQQSSTIYVVHPPSLPEASIQMSFPFAYPDAPPIILSVSIPESKQEYILRTVDVQALTDILLGCYHSGEVCVFDFLDELREVLKVDEEYHEQRKLMSSDAWARVNNSDSSDGEFDSENAGNWATSDMVVDRKSKFIARAMEVHSVAEAKANLAVLKTNKKIAKATHNMTAWRIKTDREGITIQDCDDDGESAAGGRLLHLLDDLWNVMVVVSRWYGGIHLGPDRFKHINVTARDALVKGRFVQDNPPHVDKKGKSSRKSK</sequence>
<reference evidence="8 9" key="1">
    <citation type="journal article" date="2016" name="Proc. Natl. Acad. Sci. U.S.A.">
        <title>Comparative genomics of biotechnologically important yeasts.</title>
        <authorList>
            <person name="Riley R."/>
            <person name="Haridas S."/>
            <person name="Wolfe K.H."/>
            <person name="Lopes M.R."/>
            <person name="Hittinger C.T."/>
            <person name="Goeker M."/>
            <person name="Salamov A.A."/>
            <person name="Wisecaver J.H."/>
            <person name="Long T.M."/>
            <person name="Calvey C.H."/>
            <person name="Aerts A.L."/>
            <person name="Barry K.W."/>
            <person name="Choi C."/>
            <person name="Clum A."/>
            <person name="Coughlan A.Y."/>
            <person name="Deshpande S."/>
            <person name="Douglass A.P."/>
            <person name="Hanson S.J."/>
            <person name="Klenk H.-P."/>
            <person name="LaButti K.M."/>
            <person name="Lapidus A."/>
            <person name="Lindquist E.A."/>
            <person name="Lipzen A.M."/>
            <person name="Meier-Kolthoff J.P."/>
            <person name="Ohm R.A."/>
            <person name="Otillar R.P."/>
            <person name="Pangilinan J.L."/>
            <person name="Peng Y."/>
            <person name="Rokas A."/>
            <person name="Rosa C.A."/>
            <person name="Scheuner C."/>
            <person name="Sibirny A.A."/>
            <person name="Slot J.C."/>
            <person name="Stielow J.B."/>
            <person name="Sun H."/>
            <person name="Kurtzman C.P."/>
            <person name="Blackwell M."/>
            <person name="Grigoriev I.V."/>
            <person name="Jeffries T.W."/>
        </authorList>
    </citation>
    <scope>NUCLEOTIDE SEQUENCE [LARGE SCALE GENOMIC DNA]</scope>
    <source>
        <strain evidence="8 9">NRRL Y-11557</strain>
    </source>
</reference>
<dbReference type="GO" id="GO:0140469">
    <property type="term" value="P:GCN2-mediated signaling"/>
    <property type="evidence" value="ECO:0007669"/>
    <property type="project" value="TreeGrafter"/>
</dbReference>
<dbReference type="PROSITE" id="PS50908">
    <property type="entry name" value="RWD"/>
    <property type="match status" value="1"/>
</dbReference>
<dbReference type="PANTHER" id="PTHR16301:SF25">
    <property type="entry name" value="PROTEIN IMPACT"/>
    <property type="match status" value="1"/>
</dbReference>
<evidence type="ECO:0000259" key="7">
    <source>
        <dbReference type="PROSITE" id="PS50908"/>
    </source>
</evidence>
<dbReference type="GO" id="GO:0005737">
    <property type="term" value="C:cytoplasm"/>
    <property type="evidence" value="ECO:0007669"/>
    <property type="project" value="UniProtKB-SubCell"/>
</dbReference>
<evidence type="ECO:0000256" key="4">
    <source>
        <dbReference type="ARBA" id="ARBA00022491"/>
    </source>
</evidence>
<dbReference type="EMBL" id="KV454295">
    <property type="protein sequence ID" value="ODQ72560.1"/>
    <property type="molecule type" value="Genomic_DNA"/>
</dbReference>
<evidence type="ECO:0000256" key="1">
    <source>
        <dbReference type="ARBA" id="ARBA00004496"/>
    </source>
</evidence>
<dbReference type="InterPro" id="IPR036956">
    <property type="entry name" value="Impact_N_sf"/>
</dbReference>
<dbReference type="STRING" id="675824.A0A1E3Q4M8"/>